<comment type="caution">
    <text evidence="1">The sequence shown here is derived from an EMBL/GenBank/DDBJ whole genome shotgun (WGS) entry which is preliminary data.</text>
</comment>
<dbReference type="Proteomes" id="UP000724874">
    <property type="component" value="Unassembled WGS sequence"/>
</dbReference>
<reference evidence="1" key="1">
    <citation type="submission" date="2020-11" db="EMBL/GenBank/DDBJ databases">
        <authorList>
            <consortium name="DOE Joint Genome Institute"/>
            <person name="Ahrendt S."/>
            <person name="Riley R."/>
            <person name="Andreopoulos W."/>
            <person name="LaButti K."/>
            <person name="Pangilinan J."/>
            <person name="Ruiz-duenas F.J."/>
            <person name="Barrasa J.M."/>
            <person name="Sanchez-Garcia M."/>
            <person name="Camarero S."/>
            <person name="Miyauchi S."/>
            <person name="Serrano A."/>
            <person name="Linde D."/>
            <person name="Babiker R."/>
            <person name="Drula E."/>
            <person name="Ayuso-Fernandez I."/>
            <person name="Pacheco R."/>
            <person name="Padilla G."/>
            <person name="Ferreira P."/>
            <person name="Barriuso J."/>
            <person name="Kellner H."/>
            <person name="Castanera R."/>
            <person name="Alfaro M."/>
            <person name="Ramirez L."/>
            <person name="Pisabarro A.G."/>
            <person name="Kuo A."/>
            <person name="Tritt A."/>
            <person name="Lipzen A."/>
            <person name="He G."/>
            <person name="Yan M."/>
            <person name="Ng V."/>
            <person name="Cullen D."/>
            <person name="Martin F."/>
            <person name="Rosso M.-N."/>
            <person name="Henrissat B."/>
            <person name="Hibbett D."/>
            <person name="Martinez A.T."/>
            <person name="Grigoriev I.V."/>
        </authorList>
    </citation>
    <scope>NUCLEOTIDE SEQUENCE</scope>
    <source>
        <strain evidence="1">AH 44721</strain>
    </source>
</reference>
<proteinExistence type="predicted"/>
<accession>A0A9P5NF15</accession>
<sequence>MAGEGNSALKTRNQSSLILPLCNEIGHGTPSPCLRRHLTCWLHCPIIFPADATISRPDLHRLVIVQATAPVEIEGDREDRNGCLMLTELPIHSTAFTLVEIEDDRKSGDVFISRPVTLRVASLYTANQVRDLEEPPGGVFCKHISSQRRQTFGSVKWCGAGPGGRPGVSQIATSTT</sequence>
<name>A0A9P5NF15_GYMJU</name>
<dbReference type="EMBL" id="JADNYJ010000107">
    <property type="protein sequence ID" value="KAF8884569.1"/>
    <property type="molecule type" value="Genomic_DNA"/>
</dbReference>
<evidence type="ECO:0000313" key="1">
    <source>
        <dbReference type="EMBL" id="KAF8884569.1"/>
    </source>
</evidence>
<evidence type="ECO:0000313" key="2">
    <source>
        <dbReference type="Proteomes" id="UP000724874"/>
    </source>
</evidence>
<gene>
    <name evidence="1" type="ORF">CPB84DRAFT_153859</name>
</gene>
<keyword evidence="2" id="KW-1185">Reference proteome</keyword>
<organism evidence="1 2">
    <name type="scientific">Gymnopilus junonius</name>
    <name type="common">Spectacular rustgill mushroom</name>
    <name type="synonym">Gymnopilus spectabilis subsp. junonius</name>
    <dbReference type="NCBI Taxonomy" id="109634"/>
    <lineage>
        <taxon>Eukaryota</taxon>
        <taxon>Fungi</taxon>
        <taxon>Dikarya</taxon>
        <taxon>Basidiomycota</taxon>
        <taxon>Agaricomycotina</taxon>
        <taxon>Agaricomycetes</taxon>
        <taxon>Agaricomycetidae</taxon>
        <taxon>Agaricales</taxon>
        <taxon>Agaricineae</taxon>
        <taxon>Hymenogastraceae</taxon>
        <taxon>Gymnopilus</taxon>
    </lineage>
</organism>
<protein>
    <submittedName>
        <fullName evidence="1">Uncharacterized protein</fullName>
    </submittedName>
</protein>
<dbReference type="AlphaFoldDB" id="A0A9P5NF15"/>